<dbReference type="Proteomes" id="UP001061298">
    <property type="component" value="Chromosome"/>
</dbReference>
<dbReference type="RefSeq" id="WP_263234294.1">
    <property type="nucleotide sequence ID" value="NZ_CP106793.1"/>
</dbReference>
<name>A0ABY6ED11_9ACTN</name>
<keyword evidence="2" id="KW-1185">Reference proteome</keyword>
<proteinExistence type="predicted"/>
<organism evidence="1 2">
    <name type="scientific">Streptomyces cynarae</name>
    <dbReference type="NCBI Taxonomy" id="2981134"/>
    <lineage>
        <taxon>Bacteria</taxon>
        <taxon>Bacillati</taxon>
        <taxon>Actinomycetota</taxon>
        <taxon>Actinomycetes</taxon>
        <taxon>Kitasatosporales</taxon>
        <taxon>Streptomycetaceae</taxon>
        <taxon>Streptomyces</taxon>
    </lineage>
</organism>
<gene>
    <name evidence="1" type="ORF">N8I84_39165</name>
</gene>
<dbReference type="EMBL" id="CP106793">
    <property type="protein sequence ID" value="UXY24062.1"/>
    <property type="molecule type" value="Genomic_DNA"/>
</dbReference>
<protein>
    <submittedName>
        <fullName evidence="1">Uncharacterized protein</fullName>
    </submittedName>
</protein>
<sequence>MSDPDLSEYERMWTSERDQWALFRSGAGYLPILKGDPPMAEVICDEELENFVVARMLAAGVAVVADLGDCQTAS</sequence>
<reference evidence="1" key="1">
    <citation type="submission" date="2022-10" db="EMBL/GenBank/DDBJ databases">
        <authorList>
            <person name="Mo P."/>
        </authorList>
    </citation>
    <scope>NUCLEOTIDE SEQUENCE</scope>
    <source>
        <strain evidence="1">HUAS 13-4</strain>
    </source>
</reference>
<accession>A0ABY6ED11</accession>
<evidence type="ECO:0000313" key="1">
    <source>
        <dbReference type="EMBL" id="UXY24062.1"/>
    </source>
</evidence>
<evidence type="ECO:0000313" key="2">
    <source>
        <dbReference type="Proteomes" id="UP001061298"/>
    </source>
</evidence>